<evidence type="ECO:0000256" key="3">
    <source>
        <dbReference type="ARBA" id="ARBA00022741"/>
    </source>
</evidence>
<reference evidence="14 15" key="1">
    <citation type="submission" date="2018-07" db="EMBL/GenBank/DDBJ databases">
        <title>Genome sequencing of Runella.</title>
        <authorList>
            <person name="Baek M.-G."/>
            <person name="Yi H."/>
        </authorList>
    </citation>
    <scope>NUCLEOTIDE SEQUENCE [LARGE SCALE GENOMIC DNA]</scope>
    <source>
        <strain evidence="14 15">HYN0085</strain>
    </source>
</reference>
<organism evidence="14 15">
    <name type="scientific">Runella rosea</name>
    <dbReference type="NCBI Taxonomy" id="2259595"/>
    <lineage>
        <taxon>Bacteria</taxon>
        <taxon>Pseudomonadati</taxon>
        <taxon>Bacteroidota</taxon>
        <taxon>Cytophagia</taxon>
        <taxon>Cytophagales</taxon>
        <taxon>Spirosomataceae</taxon>
        <taxon>Runella</taxon>
    </lineage>
</organism>
<comment type="function">
    <text evidence="9">A type II topoisomerase that negatively supercoils closed circular double-stranded (ds) DNA in an ATP-dependent manner to modulate DNA topology and maintain chromosomes in an underwound state. Negative supercoiling favors strand separation, and DNA replication, transcription, recombination and repair, all of which involve strand separation. Also able to catalyze the interconversion of other topological isomers of dsDNA rings, including catenanes and knotted rings. Type II topoisomerases break and join 2 DNA strands simultaneously in an ATP-dependent manner.</text>
</comment>
<proteinExistence type="inferred from homology"/>
<dbReference type="AlphaFoldDB" id="A0A344TE07"/>
<dbReference type="Gene3D" id="3.90.199.10">
    <property type="entry name" value="Topoisomerase II, domain 5"/>
    <property type="match status" value="1"/>
</dbReference>
<evidence type="ECO:0000313" key="14">
    <source>
        <dbReference type="EMBL" id="AXE16878.1"/>
    </source>
</evidence>
<dbReference type="OrthoDB" id="9806486at2"/>
<dbReference type="FunFam" id="3.30.1360.40:FF:000002">
    <property type="entry name" value="DNA gyrase subunit A"/>
    <property type="match status" value="1"/>
</dbReference>
<dbReference type="InterPro" id="IPR013758">
    <property type="entry name" value="Topo_IIA_A/C_ab"/>
</dbReference>
<dbReference type="FunFam" id="1.10.268.10:FF:000001">
    <property type="entry name" value="DNA gyrase subunit A"/>
    <property type="match status" value="1"/>
</dbReference>
<protein>
    <recommendedName>
        <fullName evidence="9">DNA gyrase subunit A</fullName>
        <ecNumber evidence="9">5.6.2.2</ecNumber>
    </recommendedName>
</protein>
<dbReference type="GO" id="GO:0006261">
    <property type="term" value="P:DNA-templated DNA replication"/>
    <property type="evidence" value="ECO:0007669"/>
    <property type="project" value="UniProtKB-UniRule"/>
</dbReference>
<evidence type="ECO:0000256" key="1">
    <source>
        <dbReference type="ARBA" id="ARBA00000185"/>
    </source>
</evidence>
<feature type="coiled-coil region" evidence="11">
    <location>
        <begin position="436"/>
        <end position="463"/>
    </location>
</feature>
<comment type="subunit">
    <text evidence="9">Heterotetramer, composed of two GyrA and two GyrB chains. In the heterotetramer, GyrA contains the active site tyrosine that forms a transient covalent intermediate with DNA, while GyrB binds cofactors and catalyzes ATP hydrolysis.</text>
</comment>
<evidence type="ECO:0000256" key="7">
    <source>
        <dbReference type="ARBA" id="ARBA00023235"/>
    </source>
</evidence>
<gene>
    <name evidence="9" type="primary">gyrA</name>
    <name evidence="14" type="ORF">DR864_03580</name>
</gene>
<keyword evidence="3 9" id="KW-0547">Nucleotide-binding</keyword>
<sequence length="837" mass="93657">MSENTGNIIPINIEDEMRTAYIDYSMSVIISRALPDARDGLKPVHRRVLYTMFESGFLHNRPYKKSARTVGDVMAKYHPHGDASIYDTMVRMAQPWSLRYMLVDGQGNFGSLDGDSPAAMRYTESRLKRIAEEMLQDINKETVNFQPNYDDSDEEPTVLPAKLPNLLLNGSSGIAVGMATNMAPHNLTEVIDGTIAYIDNNSITVQELIQYVKAPDFPTGAIIYGYQGVRSAYETGRGRVVMRAVATFEQTKTGREQIVITEIPYMVNKADMIKRIADMVNDKRLDGISAIRDESDRDGIRIVFELKKDSIPNIVLNHLYKFTPLQSSFSINNVALVKGRPALLNLKDLIKYYVEHRVEVITRRTQYDLREAEKRAHILQGLLIALDNLDAVIKLIRSARDPETARNGLIEQFSLSEPQARAILEMRLQRLTGMERDKIIAEYEELMKLIADLQDILANEVRKFQIIKDELMDLRARYGDARRSKIEYAAEEFADEDMIADEEMLITISHQGYVKRTPIGEYRTQGRGGVGSRGVTTKDDDFTEHLFSATMLNYLLIFTEFGKLFWLKVYEIPEGSKTAKGRPIQNLINIESGDKVRAVINVRTLSDADYINNNYIIMCTEDGTIKKTLLEAYSRPRANGIAAITINEGDRLLDVALTNGDNQIIIASKEGKAVRFHESRVRPMGRTAAGVKGIELGDEGTTNKAIGMLCVSNLEKQLMVVSENGYGKRSQIEDYRETNRGAKGVTTLNITEKVGNLVAIKEVSDSDDLMIINKSGIAIRMSVTEIRVAGRNTQGVRLIKLNDGDEISSVTRIESEEAVIDGSEEGGAAAPEPPIEA</sequence>
<dbReference type="GO" id="GO:0034335">
    <property type="term" value="F:DNA negative supercoiling activity"/>
    <property type="evidence" value="ECO:0007669"/>
    <property type="project" value="UniProtKB-ARBA"/>
</dbReference>
<keyword evidence="9" id="KW-0963">Cytoplasm</keyword>
<dbReference type="GO" id="GO:0005737">
    <property type="term" value="C:cytoplasm"/>
    <property type="evidence" value="ECO:0007669"/>
    <property type="project" value="UniProtKB-SubCell"/>
</dbReference>
<keyword evidence="4 9" id="KW-0067">ATP-binding</keyword>
<dbReference type="NCBIfam" id="TIGR01063">
    <property type="entry name" value="gyrA"/>
    <property type="match status" value="1"/>
</dbReference>
<dbReference type="Proteomes" id="UP000251993">
    <property type="component" value="Chromosome"/>
</dbReference>
<dbReference type="InterPro" id="IPR035516">
    <property type="entry name" value="Gyrase/topoIV_suA_C"/>
</dbReference>
<keyword evidence="15" id="KW-1185">Reference proteome</keyword>
<dbReference type="GO" id="GO:0005694">
    <property type="term" value="C:chromosome"/>
    <property type="evidence" value="ECO:0007669"/>
    <property type="project" value="InterPro"/>
</dbReference>
<dbReference type="FunFam" id="2.120.10.90:FF:000005">
    <property type="entry name" value="DNA topoisomerase 4 subunit A"/>
    <property type="match status" value="1"/>
</dbReference>
<dbReference type="Pfam" id="PF00521">
    <property type="entry name" value="DNA_topoisoIV"/>
    <property type="match status" value="1"/>
</dbReference>
<dbReference type="GO" id="GO:0009330">
    <property type="term" value="C:DNA topoisomerase type II (double strand cut, ATP-hydrolyzing) complex"/>
    <property type="evidence" value="ECO:0007669"/>
    <property type="project" value="TreeGrafter"/>
</dbReference>
<dbReference type="PROSITE" id="PS52040">
    <property type="entry name" value="TOPO_IIA"/>
    <property type="match status" value="1"/>
</dbReference>
<evidence type="ECO:0000256" key="2">
    <source>
        <dbReference type="ARBA" id="ARBA00008263"/>
    </source>
</evidence>
<accession>A0A344TE07</accession>
<dbReference type="Gene3D" id="1.10.268.10">
    <property type="entry name" value="Topoisomerase, domain 3"/>
    <property type="match status" value="1"/>
</dbReference>
<feature type="domain" description="Topo IIA-type catalytic" evidence="13">
    <location>
        <begin position="34"/>
        <end position="498"/>
    </location>
</feature>
<evidence type="ECO:0000256" key="8">
    <source>
        <dbReference type="ARBA" id="ARBA00063644"/>
    </source>
</evidence>
<dbReference type="CDD" id="cd00187">
    <property type="entry name" value="TOP4c"/>
    <property type="match status" value="1"/>
</dbReference>
<dbReference type="PANTHER" id="PTHR43493">
    <property type="entry name" value="DNA GYRASE/TOPOISOMERASE SUBUNIT A"/>
    <property type="match status" value="1"/>
</dbReference>
<evidence type="ECO:0000256" key="11">
    <source>
        <dbReference type="SAM" id="Coils"/>
    </source>
</evidence>
<feature type="region of interest" description="Disordered" evidence="12">
    <location>
        <begin position="817"/>
        <end position="837"/>
    </location>
</feature>
<dbReference type="KEGG" id="run:DR864_03580"/>
<evidence type="ECO:0000256" key="10">
    <source>
        <dbReference type="PROSITE-ProRule" id="PRU01384"/>
    </source>
</evidence>
<dbReference type="Gene3D" id="3.30.1360.40">
    <property type="match status" value="1"/>
</dbReference>
<comment type="miscellaneous">
    <text evidence="9">Few gyrases are as efficient as E.coli at forming negative supercoils. Not all organisms have 2 type II topoisomerases; in organisms with a single type II topoisomerase this enzyme also has to decatenate newly replicated chromosomes.</text>
</comment>
<dbReference type="HAMAP" id="MF_01897">
    <property type="entry name" value="GyrA"/>
    <property type="match status" value="1"/>
</dbReference>
<keyword evidence="6 9" id="KW-0238">DNA-binding</keyword>
<evidence type="ECO:0000256" key="4">
    <source>
        <dbReference type="ARBA" id="ARBA00022840"/>
    </source>
</evidence>
<evidence type="ECO:0000256" key="9">
    <source>
        <dbReference type="HAMAP-Rule" id="MF_01897"/>
    </source>
</evidence>
<evidence type="ECO:0000313" key="15">
    <source>
        <dbReference type="Proteomes" id="UP000251993"/>
    </source>
</evidence>
<keyword evidence="7 9" id="KW-0413">Isomerase</keyword>
<dbReference type="EC" id="5.6.2.2" evidence="9"/>
<comment type="catalytic activity">
    <reaction evidence="1 9 10">
        <text>ATP-dependent breakage, passage and rejoining of double-stranded DNA.</text>
        <dbReference type="EC" id="5.6.2.2"/>
    </reaction>
</comment>
<feature type="short sequence motif" description="GyrA-box" evidence="9">
    <location>
        <begin position="525"/>
        <end position="531"/>
    </location>
</feature>
<dbReference type="InterPro" id="IPR006691">
    <property type="entry name" value="GyrA/parC_rep"/>
</dbReference>
<dbReference type="RefSeq" id="WP_114065665.1">
    <property type="nucleotide sequence ID" value="NZ_CP030850.1"/>
</dbReference>
<dbReference type="SUPFAM" id="SSF56719">
    <property type="entry name" value="Type II DNA topoisomerase"/>
    <property type="match status" value="1"/>
</dbReference>
<dbReference type="SMART" id="SM00434">
    <property type="entry name" value="TOP4c"/>
    <property type="match status" value="1"/>
</dbReference>
<evidence type="ECO:0000259" key="13">
    <source>
        <dbReference type="PROSITE" id="PS52040"/>
    </source>
</evidence>
<dbReference type="InterPro" id="IPR013760">
    <property type="entry name" value="Topo_IIA-like_dom_sf"/>
</dbReference>
<comment type="subcellular location">
    <subcellularLocation>
        <location evidence="9">Cytoplasm</location>
    </subcellularLocation>
</comment>
<dbReference type="Gene3D" id="2.120.10.90">
    <property type="entry name" value="DNA gyrase/topoisomerase IV, subunit A, C-terminal"/>
    <property type="match status" value="1"/>
</dbReference>
<keyword evidence="11" id="KW-0175">Coiled coil</keyword>
<comment type="similarity">
    <text evidence="2 9">Belongs to the type II topoisomerase GyrA/ParC subunit family.</text>
</comment>
<dbReference type="GO" id="GO:0006265">
    <property type="term" value="P:DNA topological change"/>
    <property type="evidence" value="ECO:0007669"/>
    <property type="project" value="UniProtKB-UniRule"/>
</dbReference>
<evidence type="ECO:0000256" key="5">
    <source>
        <dbReference type="ARBA" id="ARBA00023029"/>
    </source>
</evidence>
<dbReference type="PANTHER" id="PTHR43493:SF5">
    <property type="entry name" value="DNA GYRASE SUBUNIT A, CHLOROPLASTIC_MITOCHONDRIAL"/>
    <property type="match status" value="1"/>
</dbReference>
<evidence type="ECO:0000256" key="6">
    <source>
        <dbReference type="ARBA" id="ARBA00023125"/>
    </source>
</evidence>
<dbReference type="EMBL" id="CP030850">
    <property type="protein sequence ID" value="AXE16878.1"/>
    <property type="molecule type" value="Genomic_DNA"/>
</dbReference>
<keyword evidence="5 9" id="KW-0799">Topoisomerase</keyword>
<evidence type="ECO:0000256" key="12">
    <source>
        <dbReference type="SAM" id="MobiDB-lite"/>
    </source>
</evidence>
<dbReference type="Pfam" id="PF03989">
    <property type="entry name" value="DNA_gyraseA_C"/>
    <property type="match status" value="6"/>
</dbReference>
<dbReference type="GO" id="GO:0003677">
    <property type="term" value="F:DNA binding"/>
    <property type="evidence" value="ECO:0007669"/>
    <property type="project" value="UniProtKB-UniRule"/>
</dbReference>
<comment type="subunit">
    <text evidence="8">Heterotetramer composed of ParC and ParE.</text>
</comment>
<feature type="active site" description="O-(5'-phospho-DNA)-tyrosine intermediate" evidence="9 10">
    <location>
        <position position="122"/>
    </location>
</feature>
<dbReference type="NCBIfam" id="NF004044">
    <property type="entry name" value="PRK05561.1"/>
    <property type="match status" value="1"/>
</dbReference>
<dbReference type="InterPro" id="IPR005743">
    <property type="entry name" value="GyrA"/>
</dbReference>
<dbReference type="InterPro" id="IPR050220">
    <property type="entry name" value="Type_II_DNA_Topoisomerases"/>
</dbReference>
<dbReference type="NCBIfam" id="NF004043">
    <property type="entry name" value="PRK05560.1"/>
    <property type="match status" value="1"/>
</dbReference>
<dbReference type="SUPFAM" id="SSF101904">
    <property type="entry name" value="GyrA/ParC C-terminal domain-like"/>
    <property type="match status" value="1"/>
</dbReference>
<dbReference type="InterPro" id="IPR013757">
    <property type="entry name" value="Topo_IIA_A_a_sf"/>
</dbReference>
<dbReference type="FunFam" id="3.90.199.10:FF:000001">
    <property type="entry name" value="DNA gyrase subunit A"/>
    <property type="match status" value="1"/>
</dbReference>
<name>A0A344TE07_9BACT</name>
<dbReference type="GO" id="GO:0005524">
    <property type="term" value="F:ATP binding"/>
    <property type="evidence" value="ECO:0007669"/>
    <property type="project" value="UniProtKB-UniRule"/>
</dbReference>
<dbReference type="InterPro" id="IPR002205">
    <property type="entry name" value="Topo_IIA_dom_A"/>
</dbReference>